<keyword evidence="3 11" id="KW-0732">Signal</keyword>
<dbReference type="CDD" id="cd01098">
    <property type="entry name" value="PAN_AP_plant"/>
    <property type="match status" value="1"/>
</dbReference>
<dbReference type="InterPro" id="IPR001480">
    <property type="entry name" value="Bulb-type_lectin_dom"/>
</dbReference>
<name>A0A2N9IM33_FAGSY</name>
<dbReference type="PANTHER" id="PTHR32444:SF234">
    <property type="entry name" value="RECEPTOR-LIKE SERINE_THREONINE-PROTEIN KINASE"/>
    <property type="match status" value="1"/>
</dbReference>
<keyword evidence="10" id="KW-0472">Membrane</keyword>
<keyword evidence="10" id="KW-1133">Transmembrane helix</keyword>
<keyword evidence="2" id="KW-0597">Phosphoprotein</keyword>
<feature type="domain" description="Apple" evidence="15">
    <location>
        <begin position="342"/>
        <end position="426"/>
    </location>
</feature>
<evidence type="ECO:0000259" key="13">
    <source>
        <dbReference type="PROSITE" id="PS50026"/>
    </source>
</evidence>
<evidence type="ECO:0000256" key="7">
    <source>
        <dbReference type="ARBA" id="ARBA00047899"/>
    </source>
</evidence>
<evidence type="ECO:0000256" key="10">
    <source>
        <dbReference type="SAM" id="Phobius"/>
    </source>
</evidence>
<dbReference type="SMART" id="SM00473">
    <property type="entry name" value="PAN_AP"/>
    <property type="match status" value="1"/>
</dbReference>
<reference evidence="16" key="1">
    <citation type="submission" date="2018-02" db="EMBL/GenBank/DDBJ databases">
        <authorList>
            <person name="Cohen D.B."/>
            <person name="Kent A.D."/>
        </authorList>
    </citation>
    <scope>NUCLEOTIDE SEQUENCE</scope>
</reference>
<organism evidence="16">
    <name type="scientific">Fagus sylvatica</name>
    <name type="common">Beechnut</name>
    <dbReference type="NCBI Taxonomy" id="28930"/>
    <lineage>
        <taxon>Eukaryota</taxon>
        <taxon>Viridiplantae</taxon>
        <taxon>Streptophyta</taxon>
        <taxon>Embryophyta</taxon>
        <taxon>Tracheophyta</taxon>
        <taxon>Spermatophyta</taxon>
        <taxon>Magnoliopsida</taxon>
        <taxon>eudicotyledons</taxon>
        <taxon>Gunneridae</taxon>
        <taxon>Pentapetalae</taxon>
        <taxon>rosids</taxon>
        <taxon>fabids</taxon>
        <taxon>Fagales</taxon>
        <taxon>Fagaceae</taxon>
        <taxon>Fagus</taxon>
    </lineage>
</organism>
<feature type="domain" description="Bulb-type lectin" evidence="14">
    <location>
        <begin position="24"/>
        <end position="147"/>
    </location>
</feature>
<evidence type="ECO:0000256" key="1">
    <source>
        <dbReference type="ARBA" id="ARBA00012513"/>
    </source>
</evidence>
<dbReference type="EMBL" id="OIVN01006113">
    <property type="protein sequence ID" value="SPD25334.1"/>
    <property type="molecule type" value="Genomic_DNA"/>
</dbReference>
<accession>A0A2N9IM33</accession>
<feature type="domain" description="EGF-like" evidence="13">
    <location>
        <begin position="287"/>
        <end position="323"/>
    </location>
</feature>
<dbReference type="CDD" id="cd00028">
    <property type="entry name" value="B_lectin"/>
    <property type="match status" value="2"/>
</dbReference>
<dbReference type="PROSITE" id="PS50927">
    <property type="entry name" value="BULB_LECTIN"/>
    <property type="match status" value="3"/>
</dbReference>
<dbReference type="PANTHER" id="PTHR32444">
    <property type="entry name" value="BULB-TYPE LECTIN DOMAIN-CONTAINING PROTEIN"/>
    <property type="match status" value="1"/>
</dbReference>
<keyword evidence="5" id="KW-0675">Receptor</keyword>
<keyword evidence="6" id="KW-0325">Glycoprotein</keyword>
<feature type="domain" description="EGF-like" evidence="13">
    <location>
        <begin position="1113"/>
        <end position="1149"/>
    </location>
</feature>
<feature type="transmembrane region" description="Helical" evidence="10">
    <location>
        <begin position="556"/>
        <end position="574"/>
    </location>
</feature>
<feature type="transmembrane region" description="Helical" evidence="10">
    <location>
        <begin position="439"/>
        <end position="463"/>
    </location>
</feature>
<dbReference type="InterPro" id="IPR036426">
    <property type="entry name" value="Bulb-type_lectin_dom_sf"/>
</dbReference>
<evidence type="ECO:0000256" key="4">
    <source>
        <dbReference type="ARBA" id="ARBA00023157"/>
    </source>
</evidence>
<dbReference type="InterPro" id="IPR000719">
    <property type="entry name" value="Prot_kinase_dom"/>
</dbReference>
<dbReference type="AlphaFoldDB" id="A0A2N9IM33"/>
<comment type="caution">
    <text evidence="9">Lacks conserved residue(s) required for the propagation of feature annotation.</text>
</comment>
<dbReference type="Gene3D" id="2.90.10.10">
    <property type="entry name" value="Bulb-type lectin domain"/>
    <property type="match status" value="3"/>
</dbReference>
<evidence type="ECO:0000256" key="8">
    <source>
        <dbReference type="ARBA" id="ARBA00048679"/>
    </source>
</evidence>
<dbReference type="SUPFAM" id="SSF51110">
    <property type="entry name" value="alpha-D-mannose-specific plant lectins"/>
    <property type="match status" value="3"/>
</dbReference>
<dbReference type="InterPro" id="IPR003609">
    <property type="entry name" value="Pan_app"/>
</dbReference>
<keyword evidence="4" id="KW-1015">Disulfide bond</keyword>
<dbReference type="FunFam" id="3.50.4.10:FF:000002">
    <property type="entry name" value="G-type lectin S-receptor-like serine/threonine-protein kinase"/>
    <property type="match status" value="1"/>
</dbReference>
<keyword evidence="10" id="KW-0812">Transmembrane</keyword>
<dbReference type="GO" id="GO:0005524">
    <property type="term" value="F:ATP binding"/>
    <property type="evidence" value="ECO:0007669"/>
    <property type="project" value="InterPro"/>
</dbReference>
<dbReference type="Gene3D" id="3.30.200.20">
    <property type="entry name" value="Phosphorylase Kinase, domain 1"/>
    <property type="match status" value="1"/>
</dbReference>
<evidence type="ECO:0000259" key="15">
    <source>
        <dbReference type="PROSITE" id="PS50948"/>
    </source>
</evidence>
<dbReference type="Pfam" id="PF00954">
    <property type="entry name" value="S_locus_glycop"/>
    <property type="match status" value="2"/>
</dbReference>
<dbReference type="InterPro" id="IPR000858">
    <property type="entry name" value="S_locus_glycoprot_dom"/>
</dbReference>
<feature type="domain" description="Protein kinase" evidence="12">
    <location>
        <begin position="500"/>
        <end position="787"/>
    </location>
</feature>
<dbReference type="PROSITE" id="PS50948">
    <property type="entry name" value="PAN"/>
    <property type="match status" value="1"/>
</dbReference>
<feature type="domain" description="Bulb-type lectin" evidence="14">
    <location>
        <begin position="665"/>
        <end position="788"/>
    </location>
</feature>
<evidence type="ECO:0000256" key="11">
    <source>
        <dbReference type="SAM" id="SignalP"/>
    </source>
</evidence>
<evidence type="ECO:0000256" key="3">
    <source>
        <dbReference type="ARBA" id="ARBA00022729"/>
    </source>
</evidence>
<dbReference type="FunFam" id="2.90.10.30:FF:000003">
    <property type="entry name" value="Os04g0303100 protein"/>
    <property type="match status" value="3"/>
</dbReference>
<sequence length="1215" mass="137854">MDIFASLFMSSFSLVFLSDFSYAADSITQSQSLSDSMTMVSKDGSFVLGFFTPGKSNNNRYLGIWYKNIPVPTVVWVANRRNPINDSSGVLMINSSGSLVLLSHNSTTVVWLANSTKQAWNPIVQLLDSGNLVVRDEKEENPENYLWQSFDYPSDTLLPGMKLGWDLRTGLDRRLSAWKNRADPSPGDFTWGIELHDNPEAIMWKGSKKYYRNSPWNGLEVFGAPELKPNQNFGFNFVFNENEVYYQYYHKDKSIISRMFMDQTDYSRSRYIWIEASSTWSVYASVPRDSCDSYNLCGAYGLCVISESPVCQCLKGFQPKSQETWNPMVWTQGCLRRTQLRCQDKHNDGFVTFDGLKLPDTTHSWVNKNMSLKECRIECLKNCSCMAYTSSDIRGGGSGCVIWYGDLIDIRQFSAGGQYLYVRMPASELEAKEEHKSKVIVIVVVAVVTAIVSGMLLITLVICKRRTKFRGHQNNKGQKEEDLELPFLDLSTIASATNNFAINNKLGEGGFGPVYKGILEDGQEIAVKRLSRSSKQGSNEFKNEVRLIAKLQHRNLVKLLACLELVIPCSGYMAPEYAFDGQFSTKSDVFSFGILLLEIISGMRSRGFYHPNHSHNLIGQAWILWNEGRPLELIDECLGKSCPLSEVFRCIQLSLLCVQQRPEERPSMSSVVVVLGSESALPQPKKPGFFLEKKSNEAHGSSKVYPVSFLFYLDRIMYVLLVSLHSSFDLHMSTLRESSTLVLLSQNSIVAWSANSTKQALNPILQLLDSGNLVVRDEKEQNPENYLWQSFDYPYDTLLPRMKLGWDSRTGLEWRLSAWKSPDDPSPGELTYAIQHNNYLEVVIKNDSEKYFRTSPIVSLRDDMTLVSKDGSFELGFFNPSSSKNRYLGIWFKNTPVQTVGWVANQLKPINDSSGVLMLNSSGSLVLLNQNSTIIAWSANSTNQASNSIVQLLDSGNLVVRDEKEQNPENYLWQSFDYPCDTLLLGMKLGWDLRTGLERHLFAWKSPEDPSPGELNYGIEHNNYPGIAIKKGMEKYFRTGPWNGHGYSGVSGLKANPVYNYSFFSSKDEVYFIFHLINESVIEYLVLNQTQYLLQLFIWVEADNKRNLYTSYPKDKCDEYNLCGVYGNCIISESPVCQCLEGFKPKSSETWNPDEWSKGCVCRTQLSCQDKDKIGFKKLVGLKLPDTTNSWLNRSMNLEECKVKCLNYFNNIMNV</sequence>
<comment type="catalytic activity">
    <reaction evidence="7">
        <text>L-threonyl-[protein] + ATP = O-phospho-L-threonyl-[protein] + ADP + H(+)</text>
        <dbReference type="Rhea" id="RHEA:46608"/>
        <dbReference type="Rhea" id="RHEA-COMP:11060"/>
        <dbReference type="Rhea" id="RHEA-COMP:11605"/>
        <dbReference type="ChEBI" id="CHEBI:15378"/>
        <dbReference type="ChEBI" id="CHEBI:30013"/>
        <dbReference type="ChEBI" id="CHEBI:30616"/>
        <dbReference type="ChEBI" id="CHEBI:61977"/>
        <dbReference type="ChEBI" id="CHEBI:456216"/>
        <dbReference type="EC" id="2.7.11.1"/>
    </reaction>
</comment>
<feature type="signal peptide" evidence="11">
    <location>
        <begin position="1"/>
        <end position="23"/>
    </location>
</feature>
<evidence type="ECO:0000256" key="2">
    <source>
        <dbReference type="ARBA" id="ARBA00022553"/>
    </source>
</evidence>
<dbReference type="Gene3D" id="1.10.510.10">
    <property type="entry name" value="Transferase(Phosphotransferase) domain 1"/>
    <property type="match status" value="1"/>
</dbReference>
<keyword evidence="9" id="KW-0245">EGF-like domain</keyword>
<dbReference type="Pfam" id="PF08276">
    <property type="entry name" value="PAN_2"/>
    <property type="match status" value="1"/>
</dbReference>
<dbReference type="Pfam" id="PF01453">
    <property type="entry name" value="B_lectin"/>
    <property type="match status" value="3"/>
</dbReference>
<dbReference type="GO" id="GO:0048544">
    <property type="term" value="P:recognition of pollen"/>
    <property type="evidence" value="ECO:0007669"/>
    <property type="project" value="InterPro"/>
</dbReference>
<dbReference type="PROSITE" id="PS50026">
    <property type="entry name" value="EGF_3"/>
    <property type="match status" value="2"/>
</dbReference>
<dbReference type="SMART" id="SM00108">
    <property type="entry name" value="B_lectin"/>
    <property type="match status" value="3"/>
</dbReference>
<evidence type="ECO:0000256" key="6">
    <source>
        <dbReference type="ARBA" id="ARBA00023180"/>
    </source>
</evidence>
<evidence type="ECO:0000259" key="14">
    <source>
        <dbReference type="PROSITE" id="PS50927"/>
    </source>
</evidence>
<dbReference type="EC" id="2.7.11.1" evidence="1"/>
<evidence type="ECO:0000313" key="16">
    <source>
        <dbReference type="EMBL" id="SPD25334.1"/>
    </source>
</evidence>
<evidence type="ECO:0000256" key="9">
    <source>
        <dbReference type="PROSITE-ProRule" id="PRU00076"/>
    </source>
</evidence>
<dbReference type="InterPro" id="IPR001245">
    <property type="entry name" value="Ser-Thr/Tyr_kinase_cat_dom"/>
</dbReference>
<gene>
    <name evidence="16" type="ORF">FSB_LOCUS53216</name>
</gene>
<dbReference type="GO" id="GO:0004674">
    <property type="term" value="F:protein serine/threonine kinase activity"/>
    <property type="evidence" value="ECO:0007669"/>
    <property type="project" value="UniProtKB-EC"/>
</dbReference>
<dbReference type="InterPro" id="IPR011009">
    <property type="entry name" value="Kinase-like_dom_sf"/>
</dbReference>
<feature type="domain" description="Bulb-type lectin" evidence="14">
    <location>
        <begin position="851"/>
        <end position="973"/>
    </location>
</feature>
<dbReference type="Pfam" id="PF07714">
    <property type="entry name" value="PK_Tyr_Ser-Thr"/>
    <property type="match status" value="2"/>
</dbReference>
<proteinExistence type="predicted"/>
<dbReference type="FunFam" id="2.90.10.10:FF:000001">
    <property type="entry name" value="G-type lectin S-receptor-like serine/threonine-protein kinase"/>
    <property type="match status" value="2"/>
</dbReference>
<dbReference type="SMART" id="SM00181">
    <property type="entry name" value="EGF"/>
    <property type="match status" value="2"/>
</dbReference>
<protein>
    <recommendedName>
        <fullName evidence="1">non-specific serine/threonine protein kinase</fullName>
        <ecNumber evidence="1">2.7.11.1</ecNumber>
    </recommendedName>
</protein>
<feature type="chain" id="PRO_5014750800" description="non-specific serine/threonine protein kinase" evidence="11">
    <location>
        <begin position="24"/>
        <end position="1215"/>
    </location>
</feature>
<dbReference type="PROSITE" id="PS50011">
    <property type="entry name" value="PROTEIN_KINASE_DOM"/>
    <property type="match status" value="1"/>
</dbReference>
<evidence type="ECO:0000256" key="5">
    <source>
        <dbReference type="ARBA" id="ARBA00023170"/>
    </source>
</evidence>
<comment type="catalytic activity">
    <reaction evidence="8">
        <text>L-seryl-[protein] + ATP = O-phospho-L-seryl-[protein] + ADP + H(+)</text>
        <dbReference type="Rhea" id="RHEA:17989"/>
        <dbReference type="Rhea" id="RHEA-COMP:9863"/>
        <dbReference type="Rhea" id="RHEA-COMP:11604"/>
        <dbReference type="ChEBI" id="CHEBI:15378"/>
        <dbReference type="ChEBI" id="CHEBI:29999"/>
        <dbReference type="ChEBI" id="CHEBI:30616"/>
        <dbReference type="ChEBI" id="CHEBI:83421"/>
        <dbReference type="ChEBI" id="CHEBI:456216"/>
        <dbReference type="EC" id="2.7.11.1"/>
    </reaction>
</comment>
<evidence type="ECO:0000259" key="12">
    <source>
        <dbReference type="PROSITE" id="PS50011"/>
    </source>
</evidence>
<dbReference type="InterPro" id="IPR000742">
    <property type="entry name" value="EGF"/>
</dbReference>
<dbReference type="SUPFAM" id="SSF56112">
    <property type="entry name" value="Protein kinase-like (PK-like)"/>
    <property type="match status" value="1"/>
</dbReference>